<organism evidence="3 4">
    <name type="scientific">Candidatus Desulfatibia profunda</name>
    <dbReference type="NCBI Taxonomy" id="2841695"/>
    <lineage>
        <taxon>Bacteria</taxon>
        <taxon>Pseudomonadati</taxon>
        <taxon>Thermodesulfobacteriota</taxon>
        <taxon>Desulfobacteria</taxon>
        <taxon>Desulfobacterales</taxon>
        <taxon>Desulfobacterales incertae sedis</taxon>
        <taxon>Candidatus Desulfatibia</taxon>
    </lineage>
</organism>
<dbReference type="Gene3D" id="1.10.260.40">
    <property type="entry name" value="lambda repressor-like DNA-binding domains"/>
    <property type="match status" value="1"/>
</dbReference>
<proteinExistence type="inferred from homology"/>
<comment type="similarity">
    <text evidence="1">Belongs to the short-chain fatty acyl-CoA assimilation regulator (ScfR) family.</text>
</comment>
<dbReference type="SUPFAM" id="SSF47413">
    <property type="entry name" value="lambda repressor-like DNA-binding domains"/>
    <property type="match status" value="1"/>
</dbReference>
<gene>
    <name evidence="3" type="ORF">H8E23_13090</name>
</gene>
<dbReference type="CDD" id="cd00093">
    <property type="entry name" value="HTH_XRE"/>
    <property type="match status" value="1"/>
</dbReference>
<dbReference type="InterPro" id="IPR010359">
    <property type="entry name" value="IrrE_HExxH"/>
</dbReference>
<feature type="non-terminal residue" evidence="3">
    <location>
        <position position="1"/>
    </location>
</feature>
<dbReference type="InterPro" id="IPR052345">
    <property type="entry name" value="Rad_response_metalloprotease"/>
</dbReference>
<evidence type="ECO:0000259" key="2">
    <source>
        <dbReference type="PROSITE" id="PS50943"/>
    </source>
</evidence>
<dbReference type="Pfam" id="PF06114">
    <property type="entry name" value="Peptidase_M78"/>
    <property type="match status" value="1"/>
</dbReference>
<dbReference type="InterPro" id="IPR010982">
    <property type="entry name" value="Lambda_DNA-bd_dom_sf"/>
</dbReference>
<comment type="caution">
    <text evidence="3">The sequence shown here is derived from an EMBL/GenBank/DDBJ whole genome shotgun (WGS) entry which is preliminary data.</text>
</comment>
<dbReference type="SMART" id="SM00530">
    <property type="entry name" value="HTH_XRE"/>
    <property type="match status" value="1"/>
</dbReference>
<dbReference type="PANTHER" id="PTHR43236">
    <property type="entry name" value="ANTITOXIN HIGA1"/>
    <property type="match status" value="1"/>
</dbReference>
<dbReference type="PANTHER" id="PTHR43236:SF1">
    <property type="entry name" value="BLL7220 PROTEIN"/>
    <property type="match status" value="1"/>
</dbReference>
<evidence type="ECO:0000256" key="1">
    <source>
        <dbReference type="ARBA" id="ARBA00007227"/>
    </source>
</evidence>
<evidence type="ECO:0000313" key="4">
    <source>
        <dbReference type="Proteomes" id="UP000603434"/>
    </source>
</evidence>
<name>A0A8J6NS87_9BACT</name>
<dbReference type="InterPro" id="IPR001387">
    <property type="entry name" value="Cro/C1-type_HTH"/>
</dbReference>
<dbReference type="Pfam" id="PF01381">
    <property type="entry name" value="HTH_3"/>
    <property type="match status" value="1"/>
</dbReference>
<reference evidence="3 4" key="1">
    <citation type="submission" date="2020-08" db="EMBL/GenBank/DDBJ databases">
        <title>Bridging the membrane lipid divide: bacteria of the FCB group superphylum have the potential to synthesize archaeal ether lipids.</title>
        <authorList>
            <person name="Villanueva L."/>
            <person name="Von Meijenfeldt F.A.B."/>
            <person name="Westbye A.B."/>
            <person name="Yadav S."/>
            <person name="Hopmans E.C."/>
            <person name="Dutilh B.E."/>
            <person name="Sinninghe Damste J.S."/>
        </authorList>
    </citation>
    <scope>NUCLEOTIDE SEQUENCE [LARGE SCALE GENOMIC DNA]</scope>
    <source>
        <strain evidence="3">NIOZ-UU30</strain>
    </source>
</reference>
<feature type="domain" description="HTH cro/C1-type" evidence="2">
    <location>
        <begin position="1"/>
        <end position="53"/>
    </location>
</feature>
<protein>
    <submittedName>
        <fullName evidence="3">Helix-turn-helix domain-containing protein</fullName>
    </submittedName>
</protein>
<dbReference type="Proteomes" id="UP000603434">
    <property type="component" value="Unassembled WGS sequence"/>
</dbReference>
<evidence type="ECO:0000313" key="3">
    <source>
        <dbReference type="EMBL" id="MBC8362321.1"/>
    </source>
</evidence>
<sequence length="365" mass="41916">NLRRQRNWTMAELAAKIGMNPVPLGRIERGMNAPSASVIYRLAKTLGVSVDTLFAEHEQDFRSLQQDSSSDPFPVPLDTPAETLPPRIKTMALDIIAAFWALEDICNAQKQARIPLLIPFEATENGMEALSQTVRRFMGIEHGVVFDYFELFENQGFRVIVVSMPKPMDSFSYYDPLYQNAFFFLNARENPERQLFRLASELGNVLILTYGMNRGQQLFETEDGAEPLGQKRFTVFRAARRFAATFLMPASAVRDTVAQLGIQKKRWSYELLLRIKHRFGVSAEAFLYRLAELDLIDPAMVEPLKEKIHRYYGKTDFGEPDFSRRLLTPNGRLWDLILTGQEVEDGREEVLKIEQVLNKWKVVKK</sequence>
<dbReference type="AlphaFoldDB" id="A0A8J6NS87"/>
<accession>A0A8J6NS87</accession>
<dbReference type="GO" id="GO:0003677">
    <property type="term" value="F:DNA binding"/>
    <property type="evidence" value="ECO:0007669"/>
    <property type="project" value="InterPro"/>
</dbReference>
<dbReference type="EMBL" id="JACNJH010000181">
    <property type="protein sequence ID" value="MBC8362321.1"/>
    <property type="molecule type" value="Genomic_DNA"/>
</dbReference>
<dbReference type="PROSITE" id="PS50943">
    <property type="entry name" value="HTH_CROC1"/>
    <property type="match status" value="1"/>
</dbReference>